<dbReference type="EMBL" id="VIKU02000017">
    <property type="protein sequence ID" value="NHF61630.1"/>
    <property type="molecule type" value="Genomic_DNA"/>
</dbReference>
<dbReference type="AlphaFoldDB" id="A0A967AYV9"/>
<dbReference type="RefSeq" id="WP_152576125.1">
    <property type="nucleotide sequence ID" value="NZ_VIKU02000017.1"/>
</dbReference>
<reference evidence="1" key="2">
    <citation type="submission" date="2020-03" db="EMBL/GenBank/DDBJ databases">
        <title>Flavobacteriaceae bacterium strain TP-CH-4, a member of the family Flavobacteriaceae isolated from a deep-sea seamount.</title>
        <authorList>
            <person name="Zhang D.-C."/>
        </authorList>
    </citation>
    <scope>NUCLEOTIDE SEQUENCE</scope>
    <source>
        <strain evidence="1">TP-CH-4</strain>
    </source>
</reference>
<accession>A0A967AYV9</accession>
<organism evidence="1 2">
    <name type="scientific">Pelagihabitans pacificus</name>
    <dbReference type="NCBI Taxonomy" id="2696054"/>
    <lineage>
        <taxon>Bacteria</taxon>
        <taxon>Pseudomonadati</taxon>
        <taxon>Bacteroidota</taxon>
        <taxon>Flavobacteriia</taxon>
        <taxon>Flavobacteriales</taxon>
        <taxon>Flavobacteriaceae</taxon>
        <taxon>Pelagihabitans</taxon>
    </lineage>
</organism>
<evidence type="ECO:0000313" key="2">
    <source>
        <dbReference type="Proteomes" id="UP000707206"/>
    </source>
</evidence>
<keyword evidence="2" id="KW-1185">Reference proteome</keyword>
<reference evidence="1" key="1">
    <citation type="submission" date="2019-07" db="EMBL/GenBank/DDBJ databases">
        <authorList>
            <person name="De-Chao Zhang Q."/>
        </authorList>
    </citation>
    <scope>NUCLEOTIDE SEQUENCE</scope>
    <source>
        <strain evidence="1">TP-CH-4</strain>
    </source>
</reference>
<name>A0A967AYV9_9FLAO</name>
<sequence length="127" mass="14635">MKNLILNICLLFSILTFSQERAENELVGKTETDLLGYWEKLSEKQEEKKYYVEIQNGQLFLSTGKFEEGGLDFKVSDKILIEIIGENNIILKNFILENDGISKLILLDSKKLVLENGGEQFEFIKLK</sequence>
<protein>
    <submittedName>
        <fullName evidence="1">Uncharacterized protein</fullName>
    </submittedName>
</protein>
<comment type="caution">
    <text evidence="1">The sequence shown here is derived from an EMBL/GenBank/DDBJ whole genome shotgun (WGS) entry which is preliminary data.</text>
</comment>
<proteinExistence type="predicted"/>
<gene>
    <name evidence="1" type="ORF">FK220_019955</name>
</gene>
<dbReference type="Proteomes" id="UP000707206">
    <property type="component" value="Unassembled WGS sequence"/>
</dbReference>
<evidence type="ECO:0000313" key="1">
    <source>
        <dbReference type="EMBL" id="NHF61630.1"/>
    </source>
</evidence>